<dbReference type="Proteomes" id="UP000805193">
    <property type="component" value="Unassembled WGS sequence"/>
</dbReference>
<comment type="caution">
    <text evidence="1">The sequence shown here is derived from an EMBL/GenBank/DDBJ whole genome shotgun (WGS) entry which is preliminary data.</text>
</comment>
<evidence type="ECO:0000313" key="2">
    <source>
        <dbReference type="Proteomes" id="UP000805193"/>
    </source>
</evidence>
<proteinExistence type="predicted"/>
<keyword evidence="2" id="KW-1185">Reference proteome</keyword>
<accession>A0AC60PXT5</accession>
<dbReference type="EMBL" id="JABSTQ010009759">
    <property type="protein sequence ID" value="KAG0426129.1"/>
    <property type="molecule type" value="Genomic_DNA"/>
</dbReference>
<gene>
    <name evidence="1" type="ORF">HPB47_026743</name>
</gene>
<name>A0AC60PXT5_IXOPE</name>
<sequence length="439" mass="50573">MEASKNGTLIVVQEPSTLLVRTQQDQALQRGSIQYLDPLLTYFRHSFRTDIFAVEQRLANYFRHYGDQDFDGSSSLMVSQLPVMMRIEWLPLMRAALDEPDLLPSTPVKLVSPEYLFGLAVDDALPPPIDLINYVLFRIAALLLPLNEDSKDLWDAMAVPLAFDAFLQYLTKTDTVLRIGARNGDVLDAPRLYFVYYAASLCENATPRFLRWISDGAIRSPAWHTITDMVPVVGYSSVRGLAQSIRNLLTYKGVDFEDRRYKYGPTPHFEKPEWTKEKNSLGLQFPNLPYLIDGDVKITQSIAILRYLGRKHDLAARTPQETLELDFLEQQANDLMWGLIIAAMSPNFNEAKKFHEASLVSSLNIWSEHLRSHKWALGDRLTYVDFLLYESLDWNRQFKPDAFLVHPPILDYLKRFEELPNIKDRRDLFCKTHWGPIVI</sequence>
<reference evidence="1 2" key="1">
    <citation type="journal article" date="2020" name="Cell">
        <title>Large-Scale Comparative Analyses of Tick Genomes Elucidate Their Genetic Diversity and Vector Capacities.</title>
        <authorList>
            <consortium name="Tick Genome and Microbiome Consortium (TIGMIC)"/>
            <person name="Jia N."/>
            <person name="Wang J."/>
            <person name="Shi W."/>
            <person name="Du L."/>
            <person name="Sun Y."/>
            <person name="Zhan W."/>
            <person name="Jiang J.F."/>
            <person name="Wang Q."/>
            <person name="Zhang B."/>
            <person name="Ji P."/>
            <person name="Bell-Sakyi L."/>
            <person name="Cui X.M."/>
            <person name="Yuan T.T."/>
            <person name="Jiang B.G."/>
            <person name="Yang W.F."/>
            <person name="Lam T.T."/>
            <person name="Chang Q.C."/>
            <person name="Ding S.J."/>
            <person name="Wang X.J."/>
            <person name="Zhu J.G."/>
            <person name="Ruan X.D."/>
            <person name="Zhao L."/>
            <person name="Wei J.T."/>
            <person name="Ye R.Z."/>
            <person name="Que T.C."/>
            <person name="Du C.H."/>
            <person name="Zhou Y.H."/>
            <person name="Cheng J.X."/>
            <person name="Dai P.F."/>
            <person name="Guo W.B."/>
            <person name="Han X.H."/>
            <person name="Huang E.J."/>
            <person name="Li L.F."/>
            <person name="Wei W."/>
            <person name="Gao Y.C."/>
            <person name="Liu J.Z."/>
            <person name="Shao H.Z."/>
            <person name="Wang X."/>
            <person name="Wang C.C."/>
            <person name="Yang T.C."/>
            <person name="Huo Q.B."/>
            <person name="Li W."/>
            <person name="Chen H.Y."/>
            <person name="Chen S.E."/>
            <person name="Zhou L.G."/>
            <person name="Ni X.B."/>
            <person name="Tian J.H."/>
            <person name="Sheng Y."/>
            <person name="Liu T."/>
            <person name="Pan Y.S."/>
            <person name="Xia L.Y."/>
            <person name="Li J."/>
            <person name="Zhao F."/>
            <person name="Cao W.C."/>
        </authorList>
    </citation>
    <scope>NUCLEOTIDE SEQUENCE [LARGE SCALE GENOMIC DNA]</scope>
    <source>
        <strain evidence="1">Iper-2018</strain>
    </source>
</reference>
<evidence type="ECO:0000313" key="1">
    <source>
        <dbReference type="EMBL" id="KAG0426129.1"/>
    </source>
</evidence>
<organism evidence="1 2">
    <name type="scientific">Ixodes persulcatus</name>
    <name type="common">Taiga tick</name>
    <dbReference type="NCBI Taxonomy" id="34615"/>
    <lineage>
        <taxon>Eukaryota</taxon>
        <taxon>Metazoa</taxon>
        <taxon>Ecdysozoa</taxon>
        <taxon>Arthropoda</taxon>
        <taxon>Chelicerata</taxon>
        <taxon>Arachnida</taxon>
        <taxon>Acari</taxon>
        <taxon>Parasitiformes</taxon>
        <taxon>Ixodida</taxon>
        <taxon>Ixodoidea</taxon>
        <taxon>Ixodidae</taxon>
        <taxon>Ixodinae</taxon>
        <taxon>Ixodes</taxon>
    </lineage>
</organism>
<protein>
    <submittedName>
        <fullName evidence="1">Uncharacterized protein</fullName>
    </submittedName>
</protein>